<organism evidence="1 2">
    <name type="scientific">Gossypium stocksii</name>
    <dbReference type="NCBI Taxonomy" id="47602"/>
    <lineage>
        <taxon>Eukaryota</taxon>
        <taxon>Viridiplantae</taxon>
        <taxon>Streptophyta</taxon>
        <taxon>Embryophyta</taxon>
        <taxon>Tracheophyta</taxon>
        <taxon>Spermatophyta</taxon>
        <taxon>Magnoliopsida</taxon>
        <taxon>eudicotyledons</taxon>
        <taxon>Gunneridae</taxon>
        <taxon>Pentapetalae</taxon>
        <taxon>rosids</taxon>
        <taxon>malvids</taxon>
        <taxon>Malvales</taxon>
        <taxon>Malvaceae</taxon>
        <taxon>Malvoideae</taxon>
        <taxon>Gossypium</taxon>
    </lineage>
</organism>
<evidence type="ECO:0000313" key="2">
    <source>
        <dbReference type="Proteomes" id="UP000828251"/>
    </source>
</evidence>
<gene>
    <name evidence="1" type="ORF">J1N35_044530</name>
</gene>
<comment type="caution">
    <text evidence="1">The sequence shown here is derived from an EMBL/GenBank/DDBJ whole genome shotgun (WGS) entry which is preliminary data.</text>
</comment>
<reference evidence="1 2" key="1">
    <citation type="journal article" date="2021" name="Plant Biotechnol. J.">
        <title>Multi-omics assisted identification of the key and species-specific regulatory components of drought-tolerant mechanisms in Gossypium stocksii.</title>
        <authorList>
            <person name="Yu D."/>
            <person name="Ke L."/>
            <person name="Zhang D."/>
            <person name="Wu Y."/>
            <person name="Sun Y."/>
            <person name="Mei J."/>
            <person name="Sun J."/>
            <person name="Sun Y."/>
        </authorList>
    </citation>
    <scope>NUCLEOTIDE SEQUENCE [LARGE SCALE GENOMIC DNA]</scope>
    <source>
        <strain evidence="2">cv. E1</strain>
        <tissue evidence="1">Leaf</tissue>
    </source>
</reference>
<protein>
    <submittedName>
        <fullName evidence="1">Uncharacterized protein</fullName>
    </submittedName>
</protein>
<dbReference type="Proteomes" id="UP000828251">
    <property type="component" value="Unassembled WGS sequence"/>
</dbReference>
<sequence>MLASMSSVLKKKHENLCTIKENIKNLEDLLGGQVTLARQYSITKLMNSQQKLDTLFKEHMIKLMKFFAKAKDNGVELDVNTQIEIMSKSLTKEFIGPRAAYNLGNKALI</sequence>
<evidence type="ECO:0000313" key="1">
    <source>
        <dbReference type="EMBL" id="KAH1032356.1"/>
    </source>
</evidence>
<dbReference type="OrthoDB" id="1731532at2759"/>
<proteinExistence type="predicted"/>
<dbReference type="EMBL" id="JAIQCV010000013">
    <property type="protein sequence ID" value="KAH1032356.1"/>
    <property type="molecule type" value="Genomic_DNA"/>
</dbReference>
<accession>A0A9D3U9P6</accession>
<keyword evidence="2" id="KW-1185">Reference proteome</keyword>
<name>A0A9D3U9P6_9ROSI</name>
<dbReference type="AlphaFoldDB" id="A0A9D3U9P6"/>